<dbReference type="InterPro" id="IPR012187">
    <property type="entry name" value="Disulphide_bond_form_BdbC"/>
</dbReference>
<protein>
    <recommendedName>
        <fullName evidence="12">Probable disulfide formation protein</fullName>
    </recommendedName>
    <alternativeName>
        <fullName evidence="12">Disulfide oxidoreductase</fullName>
    </alternativeName>
    <alternativeName>
        <fullName evidence="12">Thiol-disulfide oxidoreductase</fullName>
    </alternativeName>
</protein>
<keyword evidence="5 12" id="KW-0249">Electron transport</keyword>
<comment type="similarity">
    <text evidence="2 12">Belongs to the DsbB family. BdbC subfamily.</text>
</comment>
<evidence type="ECO:0000313" key="15">
    <source>
        <dbReference type="Proteomes" id="UP000219922"/>
    </source>
</evidence>
<reference evidence="14 15" key="1">
    <citation type="submission" date="2017-09" db="EMBL/GenBank/DDBJ databases">
        <title>Large-scale bioinformatics analysis of Bacillus genomes uncovers conserved roles of natural products in bacterial physiology.</title>
        <authorList>
            <consortium name="Agbiome Team Llc"/>
            <person name="Bleich R.M."/>
            <person name="Grubbs K.J."/>
            <person name="Santa Maria K.C."/>
            <person name="Allen S.E."/>
            <person name="Farag S."/>
            <person name="Shank E.A."/>
            <person name="Bowers A."/>
        </authorList>
    </citation>
    <scope>NUCLEOTIDE SEQUENCE [LARGE SCALE GENOMIC DNA]</scope>
    <source>
        <strain evidence="14 15">AFS092789</strain>
    </source>
</reference>
<keyword evidence="10 12" id="KW-0143">Chaperone</keyword>
<evidence type="ECO:0000256" key="3">
    <source>
        <dbReference type="ARBA" id="ARBA00022448"/>
    </source>
</evidence>
<feature type="disulfide bond" description="Redox-active" evidence="12">
    <location>
        <begin position="91"/>
        <end position="97"/>
    </location>
</feature>
<dbReference type="Pfam" id="PF02600">
    <property type="entry name" value="DsbB"/>
    <property type="match status" value="1"/>
</dbReference>
<gene>
    <name evidence="12" type="primary">bdbC</name>
    <name evidence="14" type="ORF">CON36_32635</name>
</gene>
<dbReference type="PANTHER" id="PTHR43469">
    <property type="entry name" value="DISULFIDE FORMATION PROTEIN-RELATED"/>
    <property type="match status" value="1"/>
</dbReference>
<dbReference type="NCBIfam" id="NF002849">
    <property type="entry name" value="PRK03113.1"/>
    <property type="match status" value="1"/>
</dbReference>
<dbReference type="EMBL" id="NVMX01000142">
    <property type="protein sequence ID" value="PDZ94662.1"/>
    <property type="molecule type" value="Genomic_DNA"/>
</dbReference>
<feature type="transmembrane region" description="Helical" evidence="13">
    <location>
        <begin position="34"/>
        <end position="52"/>
    </location>
</feature>
<dbReference type="RefSeq" id="WP_098006821.1">
    <property type="nucleotide sequence ID" value="NZ_NUJB01000041.1"/>
</dbReference>
<evidence type="ECO:0000256" key="4">
    <source>
        <dbReference type="ARBA" id="ARBA00022692"/>
    </source>
</evidence>
<evidence type="ECO:0000256" key="7">
    <source>
        <dbReference type="ARBA" id="ARBA00023002"/>
    </source>
</evidence>
<evidence type="ECO:0000256" key="2">
    <source>
        <dbReference type="ARBA" id="ARBA00007602"/>
    </source>
</evidence>
<dbReference type="Proteomes" id="UP000219922">
    <property type="component" value="Unassembled WGS sequence"/>
</dbReference>
<dbReference type="GO" id="GO:0015035">
    <property type="term" value="F:protein-disulfide reductase activity"/>
    <property type="evidence" value="ECO:0007669"/>
    <property type="project" value="UniProtKB-UniRule"/>
</dbReference>
<evidence type="ECO:0000256" key="13">
    <source>
        <dbReference type="SAM" id="Phobius"/>
    </source>
</evidence>
<evidence type="ECO:0000313" key="14">
    <source>
        <dbReference type="EMBL" id="PDZ94662.1"/>
    </source>
</evidence>
<evidence type="ECO:0000256" key="6">
    <source>
        <dbReference type="ARBA" id="ARBA00022989"/>
    </source>
</evidence>
<keyword evidence="3 12" id="KW-0813">Transport</keyword>
<dbReference type="Gene3D" id="1.20.1550.10">
    <property type="entry name" value="DsbB-like"/>
    <property type="match status" value="1"/>
</dbReference>
<dbReference type="InterPro" id="IPR003752">
    <property type="entry name" value="DiS_bond_form_DsbB/BdbC"/>
</dbReference>
<evidence type="ECO:0000256" key="1">
    <source>
        <dbReference type="ARBA" id="ARBA00004141"/>
    </source>
</evidence>
<feature type="disulfide bond" description="Redox-active" evidence="12">
    <location>
        <begin position="30"/>
        <end position="33"/>
    </location>
</feature>
<dbReference type="SUPFAM" id="SSF158442">
    <property type="entry name" value="DsbB-like"/>
    <property type="match status" value="1"/>
</dbReference>
<dbReference type="HAMAP" id="MF_00287">
    <property type="entry name" value="BdbC"/>
    <property type="match status" value="1"/>
</dbReference>
<feature type="transmembrane region" description="Helical" evidence="13">
    <location>
        <begin position="108"/>
        <end position="129"/>
    </location>
</feature>
<dbReference type="AlphaFoldDB" id="A0A9X6ST58"/>
<sequence length="138" mass="15854">MNHIRISWLVALVATLGSLFFSEIMHFIPCTLCWYQRILMYPLVIFLGVAMIRNNEDIPYYILPMSILGMIISGYHYSIQKIVSMPKLTTCTTGTPCTGQYVNWLDFITIPFLAFVAFTIITVSLVLLVRKQKKSHEN</sequence>
<evidence type="ECO:0000256" key="11">
    <source>
        <dbReference type="ARBA" id="ARBA00023284"/>
    </source>
</evidence>
<feature type="transmembrane region" description="Helical" evidence="13">
    <location>
        <begin position="7"/>
        <end position="28"/>
    </location>
</feature>
<keyword evidence="12" id="KW-1003">Cell membrane</keyword>
<proteinExistence type="inferred from homology"/>
<accession>A0A9X6ST58</accession>
<evidence type="ECO:0000256" key="9">
    <source>
        <dbReference type="ARBA" id="ARBA00023157"/>
    </source>
</evidence>
<dbReference type="GO" id="GO:0005886">
    <property type="term" value="C:plasma membrane"/>
    <property type="evidence" value="ECO:0007669"/>
    <property type="project" value="UniProtKB-SubCell"/>
</dbReference>
<dbReference type="GO" id="GO:0006457">
    <property type="term" value="P:protein folding"/>
    <property type="evidence" value="ECO:0007669"/>
    <property type="project" value="InterPro"/>
</dbReference>
<feature type="transmembrane region" description="Helical" evidence="13">
    <location>
        <begin position="59"/>
        <end position="78"/>
    </location>
</feature>
<keyword evidence="11 12" id="KW-0676">Redox-active center</keyword>
<evidence type="ECO:0000256" key="12">
    <source>
        <dbReference type="HAMAP-Rule" id="MF_00287"/>
    </source>
</evidence>
<dbReference type="PANTHER" id="PTHR43469:SF1">
    <property type="entry name" value="SPBETA PROPHAGE-DERIVED DISULFIDE BOND FORMATION PROTEIN B"/>
    <property type="match status" value="1"/>
</dbReference>
<dbReference type="PIRSF" id="PIRSF036659">
    <property type="entry name" value="BdbC"/>
    <property type="match status" value="1"/>
</dbReference>
<evidence type="ECO:0000256" key="10">
    <source>
        <dbReference type="ARBA" id="ARBA00023186"/>
    </source>
</evidence>
<evidence type="ECO:0000256" key="5">
    <source>
        <dbReference type="ARBA" id="ARBA00022982"/>
    </source>
</evidence>
<keyword evidence="9 12" id="KW-1015">Disulfide bond</keyword>
<keyword evidence="6 12" id="KW-1133">Transmembrane helix</keyword>
<keyword evidence="7 12" id="KW-0560">Oxidoreductase</keyword>
<dbReference type="InterPro" id="IPR023380">
    <property type="entry name" value="DsbB-like_sf"/>
</dbReference>
<organism evidence="14 15">
    <name type="scientific">Bacillus cereus</name>
    <dbReference type="NCBI Taxonomy" id="1396"/>
    <lineage>
        <taxon>Bacteria</taxon>
        <taxon>Bacillati</taxon>
        <taxon>Bacillota</taxon>
        <taxon>Bacilli</taxon>
        <taxon>Bacillales</taxon>
        <taxon>Bacillaceae</taxon>
        <taxon>Bacillus</taxon>
        <taxon>Bacillus cereus group</taxon>
    </lineage>
</organism>
<name>A0A9X6ST58_BACCE</name>
<evidence type="ECO:0000256" key="8">
    <source>
        <dbReference type="ARBA" id="ARBA00023136"/>
    </source>
</evidence>
<comment type="subcellular location">
    <subcellularLocation>
        <location evidence="12">Cell membrane</location>
        <topology evidence="12">Multi-pass membrane protein</topology>
    </subcellularLocation>
    <subcellularLocation>
        <location evidence="1">Membrane</location>
        <topology evidence="1">Multi-pass membrane protein</topology>
    </subcellularLocation>
</comment>
<keyword evidence="4 12" id="KW-0812">Transmembrane</keyword>
<comment type="caution">
    <text evidence="14">The sequence shown here is derived from an EMBL/GenBank/DDBJ whole genome shotgun (WGS) entry which is preliminary data.</text>
</comment>
<comment type="function">
    <text evidence="12">Required for disulfide bond formation in some proteins.</text>
</comment>
<keyword evidence="8 12" id="KW-0472">Membrane</keyword>